<dbReference type="RefSeq" id="WP_013865786.1">
    <property type="nucleotide sequence ID" value="NC_015635.1"/>
</dbReference>
<dbReference type="STRING" id="1032480.MLP_49540"/>
<feature type="compositionally biased region" description="Basic residues" evidence="1">
    <location>
        <begin position="481"/>
        <end position="490"/>
    </location>
</feature>
<dbReference type="InterPro" id="IPR002543">
    <property type="entry name" value="FtsK_dom"/>
</dbReference>
<keyword evidence="2" id="KW-0472">Membrane</keyword>
<evidence type="ECO:0000256" key="1">
    <source>
        <dbReference type="SAM" id="MobiDB-lite"/>
    </source>
</evidence>
<dbReference type="SUPFAM" id="SSF52540">
    <property type="entry name" value="P-loop containing nucleoside triphosphate hydrolases"/>
    <property type="match status" value="1"/>
</dbReference>
<organism evidence="4 5">
    <name type="scientific">Microlunatus phosphovorus (strain ATCC 700054 / DSM 10555 / JCM 9379 / NBRC 101784 / NCIMB 13414 / VKM Ac-1990 / NM-1)</name>
    <dbReference type="NCBI Taxonomy" id="1032480"/>
    <lineage>
        <taxon>Bacteria</taxon>
        <taxon>Bacillati</taxon>
        <taxon>Actinomycetota</taxon>
        <taxon>Actinomycetes</taxon>
        <taxon>Propionibacteriales</taxon>
        <taxon>Propionibacteriaceae</taxon>
        <taxon>Microlunatus</taxon>
    </lineage>
</organism>
<dbReference type="AlphaFoldDB" id="F5XG34"/>
<dbReference type="Pfam" id="PF01580">
    <property type="entry name" value="FtsK_SpoIIIE"/>
    <property type="match status" value="1"/>
</dbReference>
<evidence type="ECO:0000256" key="2">
    <source>
        <dbReference type="SAM" id="Phobius"/>
    </source>
</evidence>
<evidence type="ECO:0000259" key="3">
    <source>
        <dbReference type="Pfam" id="PF01580"/>
    </source>
</evidence>
<keyword evidence="2" id="KW-1133">Transmembrane helix</keyword>
<dbReference type="InterPro" id="IPR027417">
    <property type="entry name" value="P-loop_NTPase"/>
</dbReference>
<dbReference type="KEGG" id="mph:MLP_49540"/>
<keyword evidence="2" id="KW-0812">Transmembrane</keyword>
<dbReference type="EMBL" id="AP012204">
    <property type="protein sequence ID" value="BAK37968.1"/>
    <property type="molecule type" value="Genomic_DNA"/>
</dbReference>
<dbReference type="Proteomes" id="UP000007947">
    <property type="component" value="Chromosome"/>
</dbReference>
<feature type="region of interest" description="Disordered" evidence="1">
    <location>
        <begin position="468"/>
        <end position="490"/>
    </location>
</feature>
<dbReference type="HOGENOM" id="CLU_034934_0_0_11"/>
<evidence type="ECO:0000313" key="5">
    <source>
        <dbReference type="Proteomes" id="UP000007947"/>
    </source>
</evidence>
<evidence type="ECO:0000313" key="4">
    <source>
        <dbReference type="EMBL" id="BAK37968.1"/>
    </source>
</evidence>
<reference evidence="4 5" key="1">
    <citation type="submission" date="2011-05" db="EMBL/GenBank/DDBJ databases">
        <title>Whole genome sequence of Microlunatus phosphovorus NM-1.</title>
        <authorList>
            <person name="Hosoyama A."/>
            <person name="Sasaki K."/>
            <person name="Harada T."/>
            <person name="Igarashi R."/>
            <person name="Kawakoshi A."/>
            <person name="Sasagawa M."/>
            <person name="Fukada J."/>
            <person name="Nakamura S."/>
            <person name="Katano Y."/>
            <person name="Hanada S."/>
            <person name="Kamagata Y."/>
            <person name="Nakamura N."/>
            <person name="Yamazaki S."/>
            <person name="Fujita N."/>
        </authorList>
    </citation>
    <scope>NUCLEOTIDE SEQUENCE [LARGE SCALE GENOMIC DNA]</scope>
    <source>
        <strain evidence="5">ATCC 700054 / DSM 10555 / JCM 9379 / NBRC 101784 / NCIMB 13414 / VKM Ac-1990 / NM-1</strain>
    </source>
</reference>
<feature type="transmembrane region" description="Helical" evidence="2">
    <location>
        <begin position="63"/>
        <end position="81"/>
    </location>
</feature>
<dbReference type="Gene3D" id="3.40.50.300">
    <property type="entry name" value="P-loop containing nucleotide triphosphate hydrolases"/>
    <property type="match status" value="1"/>
</dbReference>
<accession>F5XG34</accession>
<dbReference type="GO" id="GO:0005524">
    <property type="term" value="F:ATP binding"/>
    <property type="evidence" value="ECO:0007669"/>
    <property type="project" value="InterPro"/>
</dbReference>
<proteinExistence type="predicted"/>
<feature type="domain" description="FtsK" evidence="3">
    <location>
        <begin position="237"/>
        <end position="318"/>
    </location>
</feature>
<protein>
    <recommendedName>
        <fullName evidence="3">FtsK domain-containing protein</fullName>
    </recommendedName>
</protein>
<name>F5XG34_MICPN</name>
<dbReference type="OrthoDB" id="3722021at2"/>
<dbReference type="GO" id="GO:0003677">
    <property type="term" value="F:DNA binding"/>
    <property type="evidence" value="ECO:0007669"/>
    <property type="project" value="InterPro"/>
</dbReference>
<gene>
    <name evidence="4" type="ordered locus">MLP_49540</name>
</gene>
<keyword evidence="5" id="KW-1185">Reference proteome</keyword>
<dbReference type="eggNOG" id="COG1674">
    <property type="taxonomic scope" value="Bacteria"/>
</dbReference>
<sequence>MITAVASWSRAVATGLGWTLRGLRLGLGEVWWWIGGALRFLIRAPGRALVWTGATVYGYLHQTWLLLGGLVMIALVPALWARCWPTSYLQRIVHPAWRRKIRRSVRRKWPALMEACGLGRRVIGKDGTELRVPTLARSRWEDPDVLVVVPQLMVGQTVEDVVSVSERLRVTVGSRQVRIVPNPTHTGCTVRFLFADPLAAVVEARFPSPNLAAAIQTADMGVTEDGQPWRLPIPVSTLTAGCTGSGKASAMWMLLLNLAPAIRSGLVQVHGVDLKGGMELGLGTRLFTRYATTPEQAVILLEDAVQAMTARAAMLAGHARSHTPSTAAPLVVILVDELAMLTSYLSNQRDLFQRADKALRALLGLGRAPGFVVWGFLQDPRKDTVPQRHMFTQTIALRLREREEVAMVLSDGAVAAGALCHKIPRTTPGVGYALTEDGDVTRVRCAFVPDDMIRALAVHFRAPLQIPIRLPEPEPDPAPRSRSRTARSRS</sequence>